<dbReference type="RefSeq" id="WP_132283304.1">
    <property type="nucleotide sequence ID" value="NZ_SMGQ01000017.1"/>
</dbReference>
<dbReference type="InterPro" id="IPR046342">
    <property type="entry name" value="CBS_dom_sf"/>
</dbReference>
<name>A0A4R1MD96_9FIRM</name>
<evidence type="ECO:0000256" key="1">
    <source>
        <dbReference type="ARBA" id="ARBA00023122"/>
    </source>
</evidence>
<keyword evidence="5" id="KW-1185">Reference proteome</keyword>
<dbReference type="PROSITE" id="PS51371">
    <property type="entry name" value="CBS"/>
    <property type="match status" value="2"/>
</dbReference>
<dbReference type="PANTHER" id="PTHR43080">
    <property type="entry name" value="CBS DOMAIN-CONTAINING PROTEIN CBSX3, MITOCHONDRIAL"/>
    <property type="match status" value="1"/>
</dbReference>
<evidence type="ECO:0000259" key="3">
    <source>
        <dbReference type="PROSITE" id="PS51371"/>
    </source>
</evidence>
<dbReference type="Proteomes" id="UP000294545">
    <property type="component" value="Unassembled WGS sequence"/>
</dbReference>
<protein>
    <submittedName>
        <fullName evidence="4">CBS domain protein</fullName>
    </submittedName>
</protein>
<dbReference type="OrthoDB" id="9790355at2"/>
<dbReference type="PANTHER" id="PTHR43080:SF2">
    <property type="entry name" value="CBS DOMAIN-CONTAINING PROTEIN"/>
    <property type="match status" value="1"/>
</dbReference>
<evidence type="ECO:0000256" key="2">
    <source>
        <dbReference type="PROSITE-ProRule" id="PRU00703"/>
    </source>
</evidence>
<dbReference type="InterPro" id="IPR051257">
    <property type="entry name" value="Diverse_CBS-Domain"/>
</dbReference>
<dbReference type="Pfam" id="PF00571">
    <property type="entry name" value="CBS"/>
    <property type="match status" value="2"/>
</dbReference>
<dbReference type="InterPro" id="IPR000644">
    <property type="entry name" value="CBS_dom"/>
</dbReference>
<dbReference type="CDD" id="cd02205">
    <property type="entry name" value="CBS_pair_SF"/>
    <property type="match status" value="1"/>
</dbReference>
<dbReference type="SUPFAM" id="SSF54631">
    <property type="entry name" value="CBS-domain pair"/>
    <property type="match status" value="1"/>
</dbReference>
<comment type="caution">
    <text evidence="4">The sequence shown here is derived from an EMBL/GenBank/DDBJ whole genome shotgun (WGS) entry which is preliminary data.</text>
</comment>
<evidence type="ECO:0000313" key="5">
    <source>
        <dbReference type="Proteomes" id="UP000294545"/>
    </source>
</evidence>
<feature type="domain" description="CBS" evidence="3">
    <location>
        <begin position="72"/>
        <end position="125"/>
    </location>
</feature>
<feature type="domain" description="CBS" evidence="3">
    <location>
        <begin position="7"/>
        <end position="65"/>
    </location>
</feature>
<dbReference type="AlphaFoldDB" id="A0A4R1MD96"/>
<reference evidence="4 5" key="1">
    <citation type="submission" date="2019-03" db="EMBL/GenBank/DDBJ databases">
        <title>Genomic Encyclopedia of Type Strains, Phase IV (KMG-IV): sequencing the most valuable type-strain genomes for metagenomic binning, comparative biology and taxonomic classification.</title>
        <authorList>
            <person name="Goeker M."/>
        </authorList>
    </citation>
    <scope>NUCLEOTIDE SEQUENCE [LARGE SCALE GENOMIC DNA]</scope>
    <source>
        <strain evidence="4 5">DSM 24176</strain>
    </source>
</reference>
<proteinExistence type="predicted"/>
<dbReference type="SMART" id="SM00116">
    <property type="entry name" value="CBS"/>
    <property type="match status" value="2"/>
</dbReference>
<dbReference type="Gene3D" id="3.10.580.10">
    <property type="entry name" value="CBS-domain"/>
    <property type="match status" value="1"/>
</dbReference>
<accession>A0A4R1MD96</accession>
<dbReference type="EMBL" id="SMGQ01000017">
    <property type="protein sequence ID" value="TCK87999.1"/>
    <property type="molecule type" value="Genomic_DNA"/>
</dbReference>
<evidence type="ECO:0000313" key="4">
    <source>
        <dbReference type="EMBL" id="TCK87999.1"/>
    </source>
</evidence>
<sequence>MKISDIYKKNVYKVTQTDNIKRVLEVLNELSLNGVPVVDEGDNLVGMVVKADIYRFLIDPGHYDTCPVDWVMTKKVLTANEEDGIKEVAKKLRDNEIVAMPVIKEDKVIGSISIEDILDYYINEK</sequence>
<organism evidence="4 5">
    <name type="scientific">Natranaerovirga hydrolytica</name>
    <dbReference type="NCBI Taxonomy" id="680378"/>
    <lineage>
        <taxon>Bacteria</taxon>
        <taxon>Bacillati</taxon>
        <taxon>Bacillota</taxon>
        <taxon>Clostridia</taxon>
        <taxon>Lachnospirales</taxon>
        <taxon>Natranaerovirgaceae</taxon>
        <taxon>Natranaerovirga</taxon>
    </lineage>
</organism>
<keyword evidence="1 2" id="KW-0129">CBS domain</keyword>
<gene>
    <name evidence="4" type="ORF">EDC19_2646</name>
</gene>